<feature type="transmembrane region" description="Helical" evidence="7">
    <location>
        <begin position="176"/>
        <end position="199"/>
    </location>
</feature>
<keyword evidence="4 7" id="KW-1133">Transmembrane helix</keyword>
<gene>
    <name evidence="8" type="ORF">E4K62_04610</name>
</gene>
<keyword evidence="9" id="KW-1185">Reference proteome</keyword>
<organism evidence="8 9">
    <name type="scientific">Microbacterium wangchenii</name>
    <dbReference type="NCBI Taxonomy" id="2541726"/>
    <lineage>
        <taxon>Bacteria</taxon>
        <taxon>Bacillati</taxon>
        <taxon>Actinomycetota</taxon>
        <taxon>Actinomycetes</taxon>
        <taxon>Micrococcales</taxon>
        <taxon>Microbacteriaceae</taxon>
        <taxon>Microbacterium</taxon>
    </lineage>
</organism>
<dbReference type="RefSeq" id="WP_135064142.1">
    <property type="nucleotide sequence ID" value="NZ_CP038266.1"/>
</dbReference>
<evidence type="ECO:0000256" key="6">
    <source>
        <dbReference type="SAM" id="MobiDB-lite"/>
    </source>
</evidence>
<protein>
    <submittedName>
        <fullName evidence="8">YihY/virulence factor BrkB family protein</fullName>
    </submittedName>
</protein>
<evidence type="ECO:0000256" key="1">
    <source>
        <dbReference type="ARBA" id="ARBA00004651"/>
    </source>
</evidence>
<feature type="transmembrane region" description="Helical" evidence="7">
    <location>
        <begin position="219"/>
        <end position="244"/>
    </location>
</feature>
<evidence type="ECO:0000256" key="3">
    <source>
        <dbReference type="ARBA" id="ARBA00022692"/>
    </source>
</evidence>
<sequence length="391" mass="42036">MTDSSAASAGADPAPLPGSLRQRFDQPLERATAITRRTLEWFPIRVWRHFLQHNGFLLAAGISYQSLFAIFGVIYLAFAAVGAWLGGSSDAIRALIDIINGYIPDLISDSGLVKPEQVRSVATGSTGLLTVTGAVAAVVVVWTAIGFVTYTRRAVRDTFGLPFDRRNYLLLKARDFLAATLFGLALLLGAGLGSITTGAVDLLFQLVGWDDYGAWSAVLTRAVSLVVAFGLNTLALASLFRFLTGASLRWQRIWPGALLGAAAIVVLQLGAGLLLVYTPANPLLATFAVFIGFLLWFRLNGIVLLVSAAWIAVAAADRFESIESEADARATERAALVIAARVRVREAERAAADAPWYARRAARRRVAQAEAELREAERNAPAVPDSALPWD</sequence>
<feature type="transmembrane region" description="Helical" evidence="7">
    <location>
        <begin position="256"/>
        <end position="277"/>
    </location>
</feature>
<feature type="region of interest" description="Disordered" evidence="6">
    <location>
        <begin position="1"/>
        <end position="21"/>
    </location>
</feature>
<dbReference type="InterPro" id="IPR017039">
    <property type="entry name" value="Virul_fac_BrkB"/>
</dbReference>
<reference evidence="8 9" key="1">
    <citation type="submission" date="2019-03" db="EMBL/GenBank/DDBJ databases">
        <authorList>
            <person name="Dong K."/>
        </authorList>
    </citation>
    <scope>NUCLEOTIDE SEQUENCE [LARGE SCALE GENOMIC DNA]</scope>
    <source>
        <strain evidence="9">dk512</strain>
    </source>
</reference>
<dbReference type="Proteomes" id="UP000295748">
    <property type="component" value="Chromosome"/>
</dbReference>
<name>A0ABX5SS55_9MICO</name>
<evidence type="ECO:0000313" key="8">
    <source>
        <dbReference type="EMBL" id="QBR88041.1"/>
    </source>
</evidence>
<accession>A0ABX5SS55</accession>
<dbReference type="Pfam" id="PF03631">
    <property type="entry name" value="Virul_fac_BrkB"/>
    <property type="match status" value="1"/>
</dbReference>
<evidence type="ECO:0000256" key="2">
    <source>
        <dbReference type="ARBA" id="ARBA00022475"/>
    </source>
</evidence>
<keyword evidence="3 7" id="KW-0812">Transmembrane</keyword>
<proteinExistence type="predicted"/>
<feature type="transmembrane region" description="Helical" evidence="7">
    <location>
        <begin position="128"/>
        <end position="150"/>
    </location>
</feature>
<evidence type="ECO:0000256" key="7">
    <source>
        <dbReference type="SAM" id="Phobius"/>
    </source>
</evidence>
<feature type="transmembrane region" description="Helical" evidence="7">
    <location>
        <begin position="55"/>
        <end position="85"/>
    </location>
</feature>
<dbReference type="PANTHER" id="PTHR30213:SF1">
    <property type="entry name" value="INNER MEMBRANE PROTEIN YHJD"/>
    <property type="match status" value="1"/>
</dbReference>
<feature type="compositionally biased region" description="Low complexity" evidence="6">
    <location>
        <begin position="1"/>
        <end position="20"/>
    </location>
</feature>
<evidence type="ECO:0000313" key="9">
    <source>
        <dbReference type="Proteomes" id="UP000295748"/>
    </source>
</evidence>
<keyword evidence="5 7" id="KW-0472">Membrane</keyword>
<dbReference type="PANTHER" id="PTHR30213">
    <property type="entry name" value="INNER MEMBRANE PROTEIN YHJD"/>
    <property type="match status" value="1"/>
</dbReference>
<evidence type="ECO:0000256" key="5">
    <source>
        <dbReference type="ARBA" id="ARBA00023136"/>
    </source>
</evidence>
<evidence type="ECO:0000256" key="4">
    <source>
        <dbReference type="ARBA" id="ARBA00022989"/>
    </source>
</evidence>
<comment type="subcellular location">
    <subcellularLocation>
        <location evidence="1">Cell membrane</location>
        <topology evidence="1">Multi-pass membrane protein</topology>
    </subcellularLocation>
</comment>
<dbReference type="EMBL" id="CP038266">
    <property type="protein sequence ID" value="QBR88041.1"/>
    <property type="molecule type" value="Genomic_DNA"/>
</dbReference>
<keyword evidence="2" id="KW-1003">Cell membrane</keyword>
<feature type="transmembrane region" description="Helical" evidence="7">
    <location>
        <begin position="283"/>
        <end position="313"/>
    </location>
</feature>